<feature type="transmembrane region" description="Helical" evidence="2">
    <location>
        <begin position="181"/>
        <end position="200"/>
    </location>
</feature>
<name>A0A1I4X0C3_9ACTN</name>
<accession>A0A1I4X0C3</accession>
<keyword evidence="2" id="KW-0812">Transmembrane</keyword>
<feature type="transmembrane region" description="Helical" evidence="2">
    <location>
        <begin position="121"/>
        <end position="141"/>
    </location>
</feature>
<proteinExistence type="predicted"/>
<feature type="transmembrane region" description="Helical" evidence="2">
    <location>
        <begin position="48"/>
        <end position="68"/>
    </location>
</feature>
<feature type="compositionally biased region" description="Basic and acidic residues" evidence="1">
    <location>
        <begin position="254"/>
        <end position="308"/>
    </location>
</feature>
<dbReference type="Proteomes" id="UP000183413">
    <property type="component" value="Unassembled WGS sequence"/>
</dbReference>
<evidence type="ECO:0000313" key="3">
    <source>
        <dbReference type="EMBL" id="SFN19277.1"/>
    </source>
</evidence>
<sequence>MRIRNSDDPAVPSWVLRVVLAGAVVVLVGAATPQGAVAVANVQYFLNFYAGVFALVALTTAVMSGLLATERLILKIRHRVLAQALHRASAVVATAMLVAHVTVKVMNGLALPVQVVVPDGGAVGLGTIAFDLMILIVITGAMRARFAFKGKAWVWRSMHALAYISWPFAIVHGLITGRAAAPWVVLSYVMSVVFVVLALITRMVVVIKPRDVHLAGDEVDSFTRPDGAGRRRDRRAMAAREHEEGRVAAMARGRAAEARDGFGDPRGLDDPRDLGDPRDYGDRDFDRDFADPRDYGSRGFDDPRRTVSDPRGMPVTGPGDTEVIR</sequence>
<keyword evidence="2" id="KW-0472">Membrane</keyword>
<dbReference type="InParanoid" id="A0A1I4X0C3"/>
<feature type="region of interest" description="Disordered" evidence="1">
    <location>
        <begin position="223"/>
        <end position="325"/>
    </location>
</feature>
<feature type="transmembrane region" description="Helical" evidence="2">
    <location>
        <begin position="153"/>
        <end position="175"/>
    </location>
</feature>
<dbReference type="EMBL" id="FOVH01000001">
    <property type="protein sequence ID" value="SFN19277.1"/>
    <property type="molecule type" value="Genomic_DNA"/>
</dbReference>
<keyword evidence="4" id="KW-1185">Reference proteome</keyword>
<feature type="compositionally biased region" description="Basic and acidic residues" evidence="1">
    <location>
        <begin position="223"/>
        <end position="246"/>
    </location>
</feature>
<evidence type="ECO:0000256" key="2">
    <source>
        <dbReference type="SAM" id="Phobius"/>
    </source>
</evidence>
<dbReference type="eggNOG" id="COG4097">
    <property type="taxonomic scope" value="Bacteria"/>
</dbReference>
<evidence type="ECO:0000313" key="4">
    <source>
        <dbReference type="Proteomes" id="UP000183413"/>
    </source>
</evidence>
<evidence type="ECO:0000256" key="1">
    <source>
        <dbReference type="SAM" id="MobiDB-lite"/>
    </source>
</evidence>
<protein>
    <submittedName>
        <fullName evidence="3">DMSO/TMAO reductase YedYZ, heme-binding membrane subunit</fullName>
    </submittedName>
</protein>
<organism evidence="3 4">
    <name type="scientific">Actinomadura madurae</name>
    <dbReference type="NCBI Taxonomy" id="1993"/>
    <lineage>
        <taxon>Bacteria</taxon>
        <taxon>Bacillati</taxon>
        <taxon>Actinomycetota</taxon>
        <taxon>Actinomycetes</taxon>
        <taxon>Streptosporangiales</taxon>
        <taxon>Thermomonosporaceae</taxon>
        <taxon>Actinomadura</taxon>
    </lineage>
</organism>
<keyword evidence="2" id="KW-1133">Transmembrane helix</keyword>
<gene>
    <name evidence="3" type="ORF">SAMN04489713_101614</name>
</gene>
<dbReference type="STRING" id="1993.SAMN04489713_101614"/>
<dbReference type="AlphaFoldDB" id="A0A1I4X0C3"/>
<feature type="transmembrane region" description="Helical" evidence="2">
    <location>
        <begin position="80"/>
        <end position="101"/>
    </location>
</feature>
<reference evidence="3 4" key="1">
    <citation type="submission" date="2016-10" db="EMBL/GenBank/DDBJ databases">
        <authorList>
            <person name="de Groot N.N."/>
        </authorList>
    </citation>
    <scope>NUCLEOTIDE SEQUENCE [LARGE SCALE GENOMIC DNA]</scope>
    <source>
        <strain evidence="3 4">DSM 43067</strain>
    </source>
</reference>